<name>A0A4Q9PEE4_9APHY</name>
<proteinExistence type="predicted"/>
<feature type="compositionally biased region" description="Low complexity" evidence="1">
    <location>
        <begin position="109"/>
        <end position="119"/>
    </location>
</feature>
<protein>
    <recommendedName>
        <fullName evidence="5">Zn(2)-C6 fungal-type domain-containing protein</fullName>
    </recommendedName>
</protein>
<feature type="region of interest" description="Disordered" evidence="1">
    <location>
        <begin position="24"/>
        <end position="45"/>
    </location>
</feature>
<evidence type="ECO:0000313" key="4">
    <source>
        <dbReference type="Proteomes" id="UP000292082"/>
    </source>
</evidence>
<dbReference type="EMBL" id="ML145321">
    <property type="protein sequence ID" value="TBU51442.1"/>
    <property type="molecule type" value="Genomic_DNA"/>
</dbReference>
<sequence>MPGTPPIEKQQQLLAQLAAVRQQIREDEERVERDRAERKKAEWERRVRKEVELLERERARLQKELAERQWAEKEQARKPASERVESTWSFPEAGPSKRRRDNDNDGNSDDNNGNNDNNNEIIDTTPKKKRAQTETVWAPAKKSCAECKEKRIACLFSVGRSRARACQVCARSKTKCTGGQWVDKISAVVISDDKPPVGLNTTPDPSADRATETRSRSRHELEPRIRLLWIWIRCGSGSANGQHTDPLQMIRG</sequence>
<gene>
    <name evidence="3" type="ORF">BD310DRAFT_982599</name>
    <name evidence="2" type="ORF">BD311DRAFT_811522</name>
</gene>
<feature type="compositionally biased region" description="Basic and acidic residues" evidence="1">
    <location>
        <begin position="68"/>
        <end position="85"/>
    </location>
</feature>
<evidence type="ECO:0000313" key="2">
    <source>
        <dbReference type="EMBL" id="TBU22410.1"/>
    </source>
</evidence>
<feature type="region of interest" description="Disordered" evidence="1">
    <location>
        <begin position="193"/>
        <end position="218"/>
    </location>
</feature>
<evidence type="ECO:0000313" key="3">
    <source>
        <dbReference type="EMBL" id="TBU51442.1"/>
    </source>
</evidence>
<dbReference type="EMBL" id="ML143543">
    <property type="protein sequence ID" value="TBU22410.1"/>
    <property type="molecule type" value="Genomic_DNA"/>
</dbReference>
<dbReference type="AlphaFoldDB" id="A0A4Q9PEE4"/>
<organism evidence="3 4">
    <name type="scientific">Dichomitus squalens</name>
    <dbReference type="NCBI Taxonomy" id="114155"/>
    <lineage>
        <taxon>Eukaryota</taxon>
        <taxon>Fungi</taxon>
        <taxon>Dikarya</taxon>
        <taxon>Basidiomycota</taxon>
        <taxon>Agaricomycotina</taxon>
        <taxon>Agaricomycetes</taxon>
        <taxon>Polyporales</taxon>
        <taxon>Polyporaceae</taxon>
        <taxon>Dichomitus</taxon>
    </lineage>
</organism>
<evidence type="ECO:0000256" key="1">
    <source>
        <dbReference type="SAM" id="MobiDB-lite"/>
    </source>
</evidence>
<feature type="region of interest" description="Disordered" evidence="1">
    <location>
        <begin position="68"/>
        <end position="135"/>
    </location>
</feature>
<keyword evidence="4" id="KW-1185">Reference proteome</keyword>
<evidence type="ECO:0008006" key="5">
    <source>
        <dbReference type="Google" id="ProtNLM"/>
    </source>
</evidence>
<accession>A0A4Q9PEE4</accession>
<dbReference type="Proteomes" id="UP000292957">
    <property type="component" value="Unassembled WGS sequence"/>
</dbReference>
<dbReference type="Proteomes" id="UP000292082">
    <property type="component" value="Unassembled WGS sequence"/>
</dbReference>
<feature type="compositionally biased region" description="Basic and acidic residues" evidence="1">
    <location>
        <begin position="206"/>
        <end position="218"/>
    </location>
</feature>
<reference evidence="3 4" key="1">
    <citation type="submission" date="2019-01" db="EMBL/GenBank/DDBJ databases">
        <title>Draft genome sequences of three monokaryotic isolates of the white-rot basidiomycete fungus Dichomitus squalens.</title>
        <authorList>
            <consortium name="DOE Joint Genome Institute"/>
            <person name="Lopez S.C."/>
            <person name="Andreopoulos B."/>
            <person name="Pangilinan J."/>
            <person name="Lipzen A."/>
            <person name="Riley R."/>
            <person name="Ahrendt S."/>
            <person name="Ng V."/>
            <person name="Barry K."/>
            <person name="Daum C."/>
            <person name="Grigoriev I.V."/>
            <person name="Hilden K.S."/>
            <person name="Makela M.R."/>
            <person name="de Vries R.P."/>
        </authorList>
    </citation>
    <scope>NUCLEOTIDE SEQUENCE [LARGE SCALE GENOMIC DNA]</scope>
    <source>
        <strain evidence="3 4">CBS 464.89</strain>
        <strain evidence="2">OM18370.1</strain>
    </source>
</reference>